<feature type="transmembrane region" description="Helical" evidence="1">
    <location>
        <begin position="20"/>
        <end position="37"/>
    </location>
</feature>
<gene>
    <name evidence="2" type="ORF">OO017_19510</name>
</gene>
<evidence type="ECO:0000313" key="2">
    <source>
        <dbReference type="EMBL" id="MCX2742154.1"/>
    </source>
</evidence>
<dbReference type="Proteomes" id="UP001207228">
    <property type="component" value="Unassembled WGS sequence"/>
</dbReference>
<feature type="transmembrane region" description="Helical" evidence="1">
    <location>
        <begin position="76"/>
        <end position="95"/>
    </location>
</feature>
<evidence type="ECO:0000256" key="1">
    <source>
        <dbReference type="SAM" id="Phobius"/>
    </source>
</evidence>
<accession>A0ABT3RK18</accession>
<organism evidence="2 3">
    <name type="scientific">Pontibacter anaerobius</name>
    <dbReference type="NCBI Taxonomy" id="2993940"/>
    <lineage>
        <taxon>Bacteria</taxon>
        <taxon>Pseudomonadati</taxon>
        <taxon>Bacteroidota</taxon>
        <taxon>Cytophagia</taxon>
        <taxon>Cytophagales</taxon>
        <taxon>Hymenobacteraceae</taxon>
        <taxon>Pontibacter</taxon>
    </lineage>
</organism>
<evidence type="ECO:0008006" key="4">
    <source>
        <dbReference type="Google" id="ProtNLM"/>
    </source>
</evidence>
<keyword evidence="1" id="KW-0472">Membrane</keyword>
<sequence length="190" mass="21909">MIELRDNENKKLKSSEWKTVSAIGLIFSFGYCISIINSDWLSFLGGIISIISGFVYFLSLLAVLVISALKWRKMRLSLLLLNLIIVGAFSLIYLYRDGYFFGKMKLEAEFISDFGRNDLTLWQEHYRLTSSGMLSSKSYFGKYILRGDTIILDGGKDSFVPKEMVIKGNKILFTRNKNQREEYSFEIIEN</sequence>
<name>A0ABT3RK18_9BACT</name>
<keyword evidence="1" id="KW-1133">Transmembrane helix</keyword>
<comment type="caution">
    <text evidence="2">The sequence shown here is derived from an EMBL/GenBank/DDBJ whole genome shotgun (WGS) entry which is preliminary data.</text>
</comment>
<reference evidence="2 3" key="1">
    <citation type="submission" date="2022-11" db="EMBL/GenBank/DDBJ databases">
        <title>The characterization of three novel Bacteroidetes species and genomic analysis of their roles in tidal elemental geochemical cycles.</title>
        <authorList>
            <person name="Ma K.-J."/>
        </authorList>
    </citation>
    <scope>NUCLEOTIDE SEQUENCE [LARGE SCALE GENOMIC DNA]</scope>
    <source>
        <strain evidence="2 3">M82</strain>
    </source>
</reference>
<keyword evidence="1" id="KW-0812">Transmembrane</keyword>
<feature type="transmembrane region" description="Helical" evidence="1">
    <location>
        <begin position="43"/>
        <end position="69"/>
    </location>
</feature>
<protein>
    <recommendedName>
        <fullName evidence="4">DUF4131 domain-containing protein</fullName>
    </recommendedName>
</protein>
<proteinExistence type="predicted"/>
<evidence type="ECO:0000313" key="3">
    <source>
        <dbReference type="Proteomes" id="UP001207228"/>
    </source>
</evidence>
<dbReference type="EMBL" id="JAPFQO010000017">
    <property type="protein sequence ID" value="MCX2742154.1"/>
    <property type="molecule type" value="Genomic_DNA"/>
</dbReference>
<dbReference type="RefSeq" id="WP_266054389.1">
    <property type="nucleotide sequence ID" value="NZ_JAPFQO010000017.1"/>
</dbReference>
<keyword evidence="3" id="KW-1185">Reference proteome</keyword>